<dbReference type="AlphaFoldDB" id="A0A9X0L5Y7"/>
<proteinExistence type="predicted"/>
<gene>
    <name evidence="1" type="ORF">ASU33_20025</name>
</gene>
<dbReference type="Proteomes" id="UP000054223">
    <property type="component" value="Unassembled WGS sequence"/>
</dbReference>
<reference evidence="1 2" key="1">
    <citation type="submission" date="2015-11" db="EMBL/GenBank/DDBJ databases">
        <title>Solirubrum puertoriconensis gen. nov. an environmental bacteria isolated in Puerto Rico.</title>
        <authorList>
            <person name="Cuebas-Irizarry M.F."/>
            <person name="Montalvo-Rodriguez R."/>
        </authorList>
    </citation>
    <scope>NUCLEOTIDE SEQUENCE [LARGE SCALE GENOMIC DNA]</scope>
    <source>
        <strain evidence="1 2">MC1A</strain>
    </source>
</reference>
<protein>
    <submittedName>
        <fullName evidence="1">Uncharacterized protein</fullName>
    </submittedName>
</protein>
<comment type="caution">
    <text evidence="1">The sequence shown here is derived from an EMBL/GenBank/DDBJ whole genome shotgun (WGS) entry which is preliminary data.</text>
</comment>
<organism evidence="1 2">
    <name type="scientific">Solirubrum puertoriconensis</name>
    <dbReference type="NCBI Taxonomy" id="1751427"/>
    <lineage>
        <taxon>Bacteria</taxon>
        <taxon>Pseudomonadati</taxon>
        <taxon>Bacteroidota</taxon>
        <taxon>Cytophagia</taxon>
        <taxon>Cytophagales</taxon>
    </lineage>
</organism>
<name>A0A9X0L5Y7_SOLP1</name>
<dbReference type="EMBL" id="LNAL01000005">
    <property type="protein sequence ID" value="KUG09109.1"/>
    <property type="molecule type" value="Genomic_DNA"/>
</dbReference>
<accession>A0A9X0L5Y7</accession>
<evidence type="ECO:0000313" key="1">
    <source>
        <dbReference type="EMBL" id="KUG09109.1"/>
    </source>
</evidence>
<evidence type="ECO:0000313" key="2">
    <source>
        <dbReference type="Proteomes" id="UP000054223"/>
    </source>
</evidence>
<sequence>MALWCVHSKGINLRLWRTGSYKFRVVEASNREPGDLLTNYDYILFPRKYEGALRTTGAQLQLTPVTVTDEVRKLVWHHYLEATIKHDITSEEISRGSQVGPAIFRYGDQDPSVFVSDALRATLQQVQGQSLLFSAGLSLFGG</sequence>
<keyword evidence="2" id="KW-1185">Reference proteome</keyword>